<dbReference type="PRINTS" id="PR01429">
    <property type="entry name" value="PROTEASEAR3"/>
</dbReference>
<evidence type="ECO:0000256" key="9">
    <source>
        <dbReference type="ARBA" id="ARBA00023180"/>
    </source>
</evidence>
<evidence type="ECO:0000256" key="4">
    <source>
        <dbReference type="ARBA" id="ARBA00022989"/>
    </source>
</evidence>
<dbReference type="FunFam" id="1.20.1070.10:FF:000040">
    <property type="entry name" value="Coagulation factor 2 (thrombin) receptor"/>
    <property type="match status" value="1"/>
</dbReference>
<evidence type="ECO:0000256" key="1">
    <source>
        <dbReference type="ARBA" id="ARBA00004651"/>
    </source>
</evidence>
<evidence type="ECO:0000313" key="16">
    <source>
        <dbReference type="EMBL" id="KAJ8263101.1"/>
    </source>
</evidence>
<feature type="signal peptide" evidence="14">
    <location>
        <begin position="1"/>
        <end position="29"/>
    </location>
</feature>
<evidence type="ECO:0000256" key="11">
    <source>
        <dbReference type="PIRSR" id="PIRSR603912-52"/>
    </source>
</evidence>
<evidence type="ECO:0000256" key="14">
    <source>
        <dbReference type="SAM" id="SignalP"/>
    </source>
</evidence>
<keyword evidence="10" id="KW-0807">Transducer</keyword>
<protein>
    <recommendedName>
        <fullName evidence="15">G-protein coupled receptors family 1 profile domain-containing protein</fullName>
    </recommendedName>
</protein>
<dbReference type="GO" id="GO:0007200">
    <property type="term" value="P:phospholipase C-activating G protein-coupled receptor signaling pathway"/>
    <property type="evidence" value="ECO:0007669"/>
    <property type="project" value="TreeGrafter"/>
</dbReference>
<dbReference type="OrthoDB" id="8859266at2759"/>
<keyword evidence="17" id="KW-1185">Reference proteome</keyword>
<dbReference type="PROSITE" id="PS50262">
    <property type="entry name" value="G_PROTEIN_RECEP_F1_2"/>
    <property type="match status" value="1"/>
</dbReference>
<evidence type="ECO:0000259" key="15">
    <source>
        <dbReference type="PROSITE" id="PS50262"/>
    </source>
</evidence>
<feature type="disulfide bond" evidence="11">
    <location>
        <begin position="157"/>
        <end position="236"/>
    </location>
</feature>
<dbReference type="InterPro" id="IPR003912">
    <property type="entry name" value="Protea_act_rcpt"/>
</dbReference>
<feature type="domain" description="G-protein coupled receptors family 1 profile" evidence="15">
    <location>
        <begin position="102"/>
        <end position="349"/>
    </location>
</feature>
<evidence type="ECO:0000256" key="8">
    <source>
        <dbReference type="ARBA" id="ARBA00023170"/>
    </source>
</evidence>
<dbReference type="Pfam" id="PF00001">
    <property type="entry name" value="7tm_1"/>
    <property type="match status" value="1"/>
</dbReference>
<dbReference type="GO" id="GO:0007596">
    <property type="term" value="P:blood coagulation"/>
    <property type="evidence" value="ECO:0007669"/>
    <property type="project" value="InterPro"/>
</dbReference>
<evidence type="ECO:0000313" key="17">
    <source>
        <dbReference type="Proteomes" id="UP001152803"/>
    </source>
</evidence>
<dbReference type="Proteomes" id="UP001152803">
    <property type="component" value="Unassembled WGS sequence"/>
</dbReference>
<keyword evidence="3 13" id="KW-0812">Transmembrane</keyword>
<keyword evidence="4 13" id="KW-1133">Transmembrane helix</keyword>
<dbReference type="InterPro" id="IPR003943">
    <property type="entry name" value="Prot_act_rcpt_3"/>
</dbReference>
<reference evidence="16" key="1">
    <citation type="journal article" date="2023" name="Science">
        <title>Genome structures resolve the early diversification of teleost fishes.</title>
        <authorList>
            <person name="Parey E."/>
            <person name="Louis A."/>
            <person name="Montfort J."/>
            <person name="Bouchez O."/>
            <person name="Roques C."/>
            <person name="Iampietro C."/>
            <person name="Lluch J."/>
            <person name="Castinel A."/>
            <person name="Donnadieu C."/>
            <person name="Desvignes T."/>
            <person name="Floi Bucao C."/>
            <person name="Jouanno E."/>
            <person name="Wen M."/>
            <person name="Mejri S."/>
            <person name="Dirks R."/>
            <person name="Jansen H."/>
            <person name="Henkel C."/>
            <person name="Chen W.J."/>
            <person name="Zahm M."/>
            <person name="Cabau C."/>
            <person name="Klopp C."/>
            <person name="Thompson A.W."/>
            <person name="Robinson-Rechavi M."/>
            <person name="Braasch I."/>
            <person name="Lecointre G."/>
            <person name="Bobe J."/>
            <person name="Postlethwait J.H."/>
            <person name="Berthelot C."/>
            <person name="Roest Crollius H."/>
            <person name="Guiguen Y."/>
        </authorList>
    </citation>
    <scope>NUCLEOTIDE SEQUENCE</scope>
    <source>
        <strain evidence="16">Concon-B</strain>
    </source>
</reference>
<name>A0A9Q1D950_CONCO</name>
<dbReference type="PANTHER" id="PTHR24232:SF0">
    <property type="entry name" value="PROTEINASE-ACTIVATED RECEPTOR 3"/>
    <property type="match status" value="1"/>
</dbReference>
<comment type="subcellular location">
    <subcellularLocation>
        <location evidence="1">Cell membrane</location>
        <topology evidence="1">Multi-pass membrane protein</topology>
    </subcellularLocation>
</comment>
<keyword evidence="6 13" id="KW-0472">Membrane</keyword>
<keyword evidence="5" id="KW-0297">G-protein coupled receptor</keyword>
<evidence type="ECO:0000256" key="12">
    <source>
        <dbReference type="SAM" id="MobiDB-lite"/>
    </source>
</evidence>
<keyword evidence="14" id="KW-0732">Signal</keyword>
<dbReference type="Gene3D" id="1.20.1070.10">
    <property type="entry name" value="Rhodopsin 7-helix transmembrane proteins"/>
    <property type="match status" value="1"/>
</dbReference>
<dbReference type="GO" id="GO:0035025">
    <property type="term" value="P:positive regulation of Rho protein signal transduction"/>
    <property type="evidence" value="ECO:0007669"/>
    <property type="project" value="TreeGrafter"/>
</dbReference>
<keyword evidence="8" id="KW-0675">Receptor</keyword>
<feature type="transmembrane region" description="Helical" evidence="13">
    <location>
        <begin position="87"/>
        <end position="108"/>
    </location>
</feature>
<dbReference type="AlphaFoldDB" id="A0A9Q1D950"/>
<sequence>MCVEETMRKVLLLVLISLMLLGVPLPAEGQKPTKGKRNASDTLNPRTFKGRRTEPNSTELNLTALLPGLEVTEHVTEFTRGVISTHLIPAAYIIAIIIGIPANGIILWTVSAKTKAFSTAVLYCSLAVSDLLFLLTLVFKVHYHLNGNDWVFGEAACRVVTACFYGNAYCSIHTLMCIAIKRYMAIVHPFTYKSLPKHPCTICCSLAVWAIFIIAMVPELLIKQTYSLLQPKVTTCHDVLPLDNPSHSFLINYKMALTFLGFAPAFLVTVFTYGSILRELGRSDSDWLHYIKASTLVLVIFSVCFMPSSVIHFAHYVQLYSSGQDHFYMYYSLAVCLCGLHSCLDPFLFALMSKTTRSKRTFMSYRGKHISIST</sequence>
<dbReference type="GO" id="GO:0015057">
    <property type="term" value="F:thrombin-activated receptor activity"/>
    <property type="evidence" value="ECO:0007669"/>
    <property type="project" value="InterPro"/>
</dbReference>
<evidence type="ECO:0000256" key="13">
    <source>
        <dbReference type="SAM" id="Phobius"/>
    </source>
</evidence>
<feature type="transmembrane region" description="Helical" evidence="13">
    <location>
        <begin position="200"/>
        <end position="222"/>
    </location>
</feature>
<dbReference type="PRINTS" id="PR00237">
    <property type="entry name" value="GPCRRHODOPSN"/>
</dbReference>
<dbReference type="InterPro" id="IPR000276">
    <property type="entry name" value="GPCR_Rhodpsn"/>
</dbReference>
<feature type="transmembrane region" description="Helical" evidence="13">
    <location>
        <begin position="159"/>
        <end position="180"/>
    </location>
</feature>
<feature type="transmembrane region" description="Helical" evidence="13">
    <location>
        <begin position="296"/>
        <end position="316"/>
    </location>
</feature>
<comment type="caution">
    <text evidence="16">The sequence shown here is derived from an EMBL/GenBank/DDBJ whole genome shotgun (WGS) entry which is preliminary data.</text>
</comment>
<evidence type="ECO:0000256" key="7">
    <source>
        <dbReference type="ARBA" id="ARBA00023157"/>
    </source>
</evidence>
<feature type="chain" id="PRO_5040414671" description="G-protein coupled receptors family 1 profile domain-containing protein" evidence="14">
    <location>
        <begin position="30"/>
        <end position="374"/>
    </location>
</feature>
<accession>A0A9Q1D950</accession>
<feature type="region of interest" description="Disordered" evidence="12">
    <location>
        <begin position="29"/>
        <end position="54"/>
    </location>
</feature>
<feature type="transmembrane region" description="Helical" evidence="13">
    <location>
        <begin position="120"/>
        <end position="139"/>
    </location>
</feature>
<feature type="transmembrane region" description="Helical" evidence="13">
    <location>
        <begin position="328"/>
        <end position="351"/>
    </location>
</feature>
<evidence type="ECO:0000256" key="2">
    <source>
        <dbReference type="ARBA" id="ARBA00022475"/>
    </source>
</evidence>
<dbReference type="EMBL" id="JAFJMO010000011">
    <property type="protein sequence ID" value="KAJ8263101.1"/>
    <property type="molecule type" value="Genomic_DNA"/>
</dbReference>
<feature type="transmembrane region" description="Helical" evidence="13">
    <location>
        <begin position="255"/>
        <end position="276"/>
    </location>
</feature>
<organism evidence="16 17">
    <name type="scientific">Conger conger</name>
    <name type="common">Conger eel</name>
    <name type="synonym">Muraena conger</name>
    <dbReference type="NCBI Taxonomy" id="82655"/>
    <lineage>
        <taxon>Eukaryota</taxon>
        <taxon>Metazoa</taxon>
        <taxon>Chordata</taxon>
        <taxon>Craniata</taxon>
        <taxon>Vertebrata</taxon>
        <taxon>Euteleostomi</taxon>
        <taxon>Actinopterygii</taxon>
        <taxon>Neopterygii</taxon>
        <taxon>Teleostei</taxon>
        <taxon>Anguilliformes</taxon>
        <taxon>Congridae</taxon>
        <taxon>Conger</taxon>
    </lineage>
</organism>
<keyword evidence="2" id="KW-1003">Cell membrane</keyword>
<evidence type="ECO:0000256" key="3">
    <source>
        <dbReference type="ARBA" id="ARBA00022692"/>
    </source>
</evidence>
<evidence type="ECO:0000256" key="10">
    <source>
        <dbReference type="ARBA" id="ARBA00023224"/>
    </source>
</evidence>
<gene>
    <name evidence="16" type="ORF">COCON_G00155580</name>
</gene>
<dbReference type="SUPFAM" id="SSF81321">
    <property type="entry name" value="Family A G protein-coupled receptor-like"/>
    <property type="match status" value="1"/>
</dbReference>
<proteinExistence type="predicted"/>
<dbReference type="PRINTS" id="PR01428">
    <property type="entry name" value="PROTEASEAR"/>
</dbReference>
<dbReference type="InterPro" id="IPR017452">
    <property type="entry name" value="GPCR_Rhodpsn_7TM"/>
</dbReference>
<keyword evidence="9" id="KW-0325">Glycoprotein</keyword>
<evidence type="ECO:0000256" key="6">
    <source>
        <dbReference type="ARBA" id="ARBA00023136"/>
    </source>
</evidence>
<keyword evidence="7 11" id="KW-1015">Disulfide bond</keyword>
<dbReference type="GO" id="GO:0005886">
    <property type="term" value="C:plasma membrane"/>
    <property type="evidence" value="ECO:0007669"/>
    <property type="project" value="UniProtKB-SubCell"/>
</dbReference>
<evidence type="ECO:0000256" key="5">
    <source>
        <dbReference type="ARBA" id="ARBA00023040"/>
    </source>
</evidence>
<dbReference type="PANTHER" id="PTHR24232">
    <property type="entry name" value="G-PROTEIN COUPLED RECEPTOR"/>
    <property type="match status" value="1"/>
</dbReference>